<dbReference type="InterPro" id="IPR006828">
    <property type="entry name" value="ASC_dom"/>
</dbReference>
<dbReference type="InterPro" id="IPR037256">
    <property type="entry name" value="ASC_dom_sf"/>
</dbReference>
<evidence type="ECO:0000313" key="5">
    <source>
        <dbReference type="Proteomes" id="UP001418222"/>
    </source>
</evidence>
<gene>
    <name evidence="4" type="primary">KINB1</name>
    <name evidence="4" type="ORF">KSP39_PZI021598</name>
</gene>
<comment type="similarity">
    <text evidence="1">Belongs to the 5'-AMP-activated protein kinase beta subunit family.</text>
</comment>
<dbReference type="Gene3D" id="2.60.40.10">
    <property type="entry name" value="Immunoglobulins"/>
    <property type="match status" value="1"/>
</dbReference>
<reference evidence="4 5" key="1">
    <citation type="journal article" date="2022" name="Nat. Plants">
        <title>Genomes of leafy and leafless Platanthera orchids illuminate the evolution of mycoheterotrophy.</title>
        <authorList>
            <person name="Li M.H."/>
            <person name="Liu K.W."/>
            <person name="Li Z."/>
            <person name="Lu H.C."/>
            <person name="Ye Q.L."/>
            <person name="Zhang D."/>
            <person name="Wang J.Y."/>
            <person name="Li Y.F."/>
            <person name="Zhong Z.M."/>
            <person name="Liu X."/>
            <person name="Yu X."/>
            <person name="Liu D.K."/>
            <person name="Tu X.D."/>
            <person name="Liu B."/>
            <person name="Hao Y."/>
            <person name="Liao X.Y."/>
            <person name="Jiang Y.T."/>
            <person name="Sun W.H."/>
            <person name="Chen J."/>
            <person name="Chen Y.Q."/>
            <person name="Ai Y."/>
            <person name="Zhai J.W."/>
            <person name="Wu S.S."/>
            <person name="Zhou Z."/>
            <person name="Hsiao Y.Y."/>
            <person name="Wu W.L."/>
            <person name="Chen Y.Y."/>
            <person name="Lin Y.F."/>
            <person name="Hsu J.L."/>
            <person name="Li C.Y."/>
            <person name="Wang Z.W."/>
            <person name="Zhao X."/>
            <person name="Zhong W.Y."/>
            <person name="Ma X.K."/>
            <person name="Ma L."/>
            <person name="Huang J."/>
            <person name="Chen G.Z."/>
            <person name="Huang M.Z."/>
            <person name="Huang L."/>
            <person name="Peng D.H."/>
            <person name="Luo Y.B."/>
            <person name="Zou S.Q."/>
            <person name="Chen S.P."/>
            <person name="Lan S."/>
            <person name="Tsai W.C."/>
            <person name="Van de Peer Y."/>
            <person name="Liu Z.J."/>
        </authorList>
    </citation>
    <scope>NUCLEOTIDE SEQUENCE [LARGE SCALE GENOMIC DNA]</scope>
    <source>
        <strain evidence="4">Lor287</strain>
    </source>
</reference>
<feature type="region of interest" description="Disordered" evidence="2">
    <location>
        <begin position="1"/>
        <end position="62"/>
    </location>
</feature>
<dbReference type="InterPro" id="IPR014756">
    <property type="entry name" value="Ig_E-set"/>
</dbReference>
<proteinExistence type="inferred from homology"/>
<feature type="region of interest" description="Disordered" evidence="2">
    <location>
        <begin position="188"/>
        <end position="208"/>
    </location>
</feature>
<organism evidence="4 5">
    <name type="scientific">Platanthera zijinensis</name>
    <dbReference type="NCBI Taxonomy" id="2320716"/>
    <lineage>
        <taxon>Eukaryota</taxon>
        <taxon>Viridiplantae</taxon>
        <taxon>Streptophyta</taxon>
        <taxon>Embryophyta</taxon>
        <taxon>Tracheophyta</taxon>
        <taxon>Spermatophyta</taxon>
        <taxon>Magnoliopsida</taxon>
        <taxon>Liliopsida</taxon>
        <taxon>Asparagales</taxon>
        <taxon>Orchidaceae</taxon>
        <taxon>Orchidoideae</taxon>
        <taxon>Orchideae</taxon>
        <taxon>Orchidinae</taxon>
        <taxon>Platanthera</taxon>
    </lineage>
</organism>
<feature type="domain" description="Association with the SNF1 complex (ASC)" evidence="3">
    <location>
        <begin position="196"/>
        <end position="282"/>
    </location>
</feature>
<evidence type="ECO:0000256" key="1">
    <source>
        <dbReference type="ARBA" id="ARBA00010926"/>
    </source>
</evidence>
<name>A0AAP0AYP0_9ASPA</name>
<evidence type="ECO:0000256" key="2">
    <source>
        <dbReference type="SAM" id="MobiDB-lite"/>
    </source>
</evidence>
<protein>
    <submittedName>
        <fullName evidence="4">SNF1-related protein kinase regulatory subunit beta-1</fullName>
    </submittedName>
</protein>
<dbReference type="Pfam" id="PF04739">
    <property type="entry name" value="AMPKBI"/>
    <property type="match status" value="1"/>
</dbReference>
<dbReference type="InterPro" id="IPR043554">
    <property type="entry name" value="KINB"/>
</dbReference>
<evidence type="ECO:0000259" key="3">
    <source>
        <dbReference type="SMART" id="SM01010"/>
    </source>
</evidence>
<comment type="caution">
    <text evidence="4">The sequence shown here is derived from an EMBL/GenBank/DDBJ whole genome shotgun (WGS) entry which is preliminary data.</text>
</comment>
<dbReference type="Pfam" id="PF16561">
    <property type="entry name" value="AMPK1_CBM"/>
    <property type="match status" value="1"/>
</dbReference>
<dbReference type="EMBL" id="JBBWWQ010000019">
    <property type="protein sequence ID" value="KAK8919331.1"/>
    <property type="molecule type" value="Genomic_DNA"/>
</dbReference>
<evidence type="ECO:0000313" key="4">
    <source>
        <dbReference type="EMBL" id="KAK8919331.1"/>
    </source>
</evidence>
<dbReference type="AlphaFoldDB" id="A0AAP0AYP0"/>
<dbReference type="SUPFAM" id="SSF160219">
    <property type="entry name" value="AMPKBI-like"/>
    <property type="match status" value="1"/>
</dbReference>
<dbReference type="CDD" id="cd02859">
    <property type="entry name" value="E_set_AMPKbeta_like_N"/>
    <property type="match status" value="1"/>
</dbReference>
<sequence length="284" mass="31629">MGNASGKEEVENGGDEPAVRSAGDPSQWGGGAGRGGNLSRSVDSMGGSPPESPNRSRSPLMFTPQVPVAPLQRPSEVPQVYSQYWMSDPYVASDAPREKGIPILITWNYGGNSVLLEGSWDNWSSRKTLHRSGKDHLIMMVLPSGVYQYRFIVDGQWRYVHELPSVANDMGHFNNIIDVNEYVPEDLQSVSEFESPPSPESSYSRPFPLDEDFSKEPPAVPPQLHLTVLGTPKPEDAFVRPQHVVLNHLFIEKGWSSQSLVPLSCTHRFRSKYVTVVLYKPVRR</sequence>
<accession>A0AAP0AYP0</accession>
<dbReference type="Gene3D" id="6.20.250.60">
    <property type="match status" value="1"/>
</dbReference>
<dbReference type="SUPFAM" id="SSF81296">
    <property type="entry name" value="E set domains"/>
    <property type="match status" value="1"/>
</dbReference>
<dbReference type="Proteomes" id="UP001418222">
    <property type="component" value="Unassembled WGS sequence"/>
</dbReference>
<dbReference type="SMART" id="SM01010">
    <property type="entry name" value="AMPKBI"/>
    <property type="match status" value="1"/>
</dbReference>
<dbReference type="PANTHER" id="PTHR46316">
    <property type="entry name" value="SNF1-RELATED PROTEIN KINASE REGULATORY SUBUNIT BETA-1"/>
    <property type="match status" value="1"/>
</dbReference>
<dbReference type="PANTHER" id="PTHR46316:SF9">
    <property type="entry name" value="SNF1-RELATED PROTEIN KINASE REGULATORY SUBUNIT BETA-1"/>
    <property type="match status" value="1"/>
</dbReference>
<feature type="compositionally biased region" description="Basic and acidic residues" evidence="2">
    <location>
        <begin position="1"/>
        <end position="10"/>
    </location>
</feature>
<feature type="compositionally biased region" description="Low complexity" evidence="2">
    <location>
        <begin position="189"/>
        <end position="207"/>
    </location>
</feature>
<dbReference type="InterPro" id="IPR013783">
    <property type="entry name" value="Ig-like_fold"/>
</dbReference>
<dbReference type="GO" id="GO:0009507">
    <property type="term" value="C:chloroplast"/>
    <property type="evidence" value="ECO:0007669"/>
    <property type="project" value="UniProtKB-ARBA"/>
</dbReference>
<dbReference type="InterPro" id="IPR032640">
    <property type="entry name" value="AMPK1_CBM"/>
</dbReference>
<keyword evidence="5" id="KW-1185">Reference proteome</keyword>